<dbReference type="AlphaFoldDB" id="A0A4R1NEJ3"/>
<dbReference type="CDD" id="cd05374">
    <property type="entry name" value="17beta-HSD-like_SDR_c"/>
    <property type="match status" value="1"/>
</dbReference>
<dbReference type="PRINTS" id="PR00080">
    <property type="entry name" value="SDRFAMILY"/>
</dbReference>
<name>A0A4R1NEJ3_9GAMM</name>
<dbReference type="Gene3D" id="3.40.50.720">
    <property type="entry name" value="NAD(P)-binding Rossmann-like Domain"/>
    <property type="match status" value="1"/>
</dbReference>
<dbReference type="RefSeq" id="WP_132924040.1">
    <property type="nucleotide sequence ID" value="NZ_SJOI01000001.1"/>
</dbReference>
<dbReference type="InterPro" id="IPR051911">
    <property type="entry name" value="SDR_oxidoreductase"/>
</dbReference>
<dbReference type="PANTHER" id="PTHR43976">
    <property type="entry name" value="SHORT CHAIN DEHYDROGENASE"/>
    <property type="match status" value="1"/>
</dbReference>
<comment type="similarity">
    <text evidence="1 3">Belongs to the short-chain dehydrogenases/reductases (SDR) family.</text>
</comment>
<dbReference type="NCBIfam" id="NF005065">
    <property type="entry name" value="PRK06482.1"/>
    <property type="match status" value="1"/>
</dbReference>
<evidence type="ECO:0000256" key="3">
    <source>
        <dbReference type="RuleBase" id="RU000363"/>
    </source>
</evidence>
<comment type="caution">
    <text evidence="4">The sequence shown here is derived from an EMBL/GenBank/DDBJ whole genome shotgun (WGS) entry which is preliminary data.</text>
</comment>
<evidence type="ECO:0000256" key="1">
    <source>
        <dbReference type="ARBA" id="ARBA00006484"/>
    </source>
</evidence>
<dbReference type="OrthoDB" id="9775296at2"/>
<dbReference type="PANTHER" id="PTHR43976:SF16">
    <property type="entry name" value="SHORT-CHAIN DEHYDROGENASE_REDUCTASE FAMILY PROTEIN"/>
    <property type="match status" value="1"/>
</dbReference>
<evidence type="ECO:0000313" key="4">
    <source>
        <dbReference type="EMBL" id="TCL05327.1"/>
    </source>
</evidence>
<gene>
    <name evidence="4" type="ORF">EZJ58_3503</name>
</gene>
<dbReference type="InterPro" id="IPR036291">
    <property type="entry name" value="NAD(P)-bd_dom_sf"/>
</dbReference>
<organism evidence="4 5">
    <name type="scientific">Sodalis ligni</name>
    <dbReference type="NCBI Taxonomy" id="2697027"/>
    <lineage>
        <taxon>Bacteria</taxon>
        <taxon>Pseudomonadati</taxon>
        <taxon>Pseudomonadota</taxon>
        <taxon>Gammaproteobacteria</taxon>
        <taxon>Enterobacterales</taxon>
        <taxon>Bruguierivoracaceae</taxon>
        <taxon>Sodalis</taxon>
    </lineage>
</organism>
<dbReference type="Pfam" id="PF00106">
    <property type="entry name" value="adh_short"/>
    <property type="match status" value="1"/>
</dbReference>
<reference evidence="4 5" key="1">
    <citation type="submission" date="2019-02" db="EMBL/GenBank/DDBJ databases">
        <title>Investigation of anaerobic lignin degradation for improved lignocellulosic biofuels.</title>
        <authorList>
            <person name="Deangelis K."/>
        </authorList>
    </citation>
    <scope>NUCLEOTIDE SEQUENCE [LARGE SCALE GENOMIC DNA]</scope>
    <source>
        <strain evidence="4 5">159R</strain>
    </source>
</reference>
<keyword evidence="5" id="KW-1185">Reference proteome</keyword>
<dbReference type="SUPFAM" id="SSF51735">
    <property type="entry name" value="NAD(P)-binding Rossmann-fold domains"/>
    <property type="match status" value="1"/>
</dbReference>
<dbReference type="EMBL" id="SJOI01000001">
    <property type="protein sequence ID" value="TCL05327.1"/>
    <property type="molecule type" value="Genomic_DNA"/>
</dbReference>
<accession>A0A4R1NEJ3</accession>
<dbReference type="GO" id="GO:0016491">
    <property type="term" value="F:oxidoreductase activity"/>
    <property type="evidence" value="ECO:0007669"/>
    <property type="project" value="UniProtKB-KW"/>
</dbReference>
<sequence>MSTLSWFITGTSSGFGRTLTEQLLARGDRVFATLRKTAALDDLKSCYENTLAVAQLDVTDTAAIRRVVKEAFERFGKIDVVINNAGFGVAGAAEEATDEQIRRQIDTNVIGSVQVTRAALPYLRAQGGGRILQLSSMGGQLSFPGLSFYHLSKWAIEGFYEAVIPEIAPFNIQVTLIEPGVAPTGFGGENLSRTPVMAVYEPTPVGDFRRSVAAGAFSTTGDAGKMVAAMIDSVSINPAPKRLALGSDAFDMIGAALVGRLADLYNQKAVALSTDRVPRTDPF</sequence>
<evidence type="ECO:0000313" key="5">
    <source>
        <dbReference type="Proteomes" id="UP000294555"/>
    </source>
</evidence>
<proteinExistence type="inferred from homology"/>
<keyword evidence="2" id="KW-0560">Oxidoreductase</keyword>
<evidence type="ECO:0000256" key="2">
    <source>
        <dbReference type="ARBA" id="ARBA00023002"/>
    </source>
</evidence>
<dbReference type="Proteomes" id="UP000294555">
    <property type="component" value="Unassembled WGS sequence"/>
</dbReference>
<dbReference type="InterPro" id="IPR002347">
    <property type="entry name" value="SDR_fam"/>
</dbReference>
<protein>
    <submittedName>
        <fullName evidence="4">NADP-dependent 3-hydroxy acid dehydrogenase YdfG</fullName>
    </submittedName>
</protein>
<dbReference type="PRINTS" id="PR00081">
    <property type="entry name" value="GDHRDH"/>
</dbReference>